<evidence type="ECO:0000313" key="4">
    <source>
        <dbReference type="Proteomes" id="UP001595847"/>
    </source>
</evidence>
<dbReference type="InterPro" id="IPR030395">
    <property type="entry name" value="GP_PDE_dom"/>
</dbReference>
<feature type="signal peptide" evidence="1">
    <location>
        <begin position="1"/>
        <end position="23"/>
    </location>
</feature>
<dbReference type="PANTHER" id="PTHR46211">
    <property type="entry name" value="GLYCEROPHOSPHORYL DIESTER PHOSPHODIESTERASE"/>
    <property type="match status" value="1"/>
</dbReference>
<dbReference type="Proteomes" id="UP001595847">
    <property type="component" value="Unassembled WGS sequence"/>
</dbReference>
<evidence type="ECO:0000313" key="3">
    <source>
        <dbReference type="EMBL" id="MFC3995353.1"/>
    </source>
</evidence>
<dbReference type="InterPro" id="IPR017946">
    <property type="entry name" value="PLC-like_Pdiesterase_TIM-brl"/>
</dbReference>
<keyword evidence="4" id="KW-1185">Reference proteome</keyword>
<feature type="chain" id="PRO_5046713015" evidence="1">
    <location>
        <begin position="24"/>
        <end position="343"/>
    </location>
</feature>
<name>A0ABV8FJV8_9ACTN</name>
<dbReference type="SUPFAM" id="SSF51695">
    <property type="entry name" value="PLC-like phosphodiesterases"/>
    <property type="match status" value="1"/>
</dbReference>
<dbReference type="PROSITE" id="PS51704">
    <property type="entry name" value="GP_PDE"/>
    <property type="match status" value="1"/>
</dbReference>
<protein>
    <submittedName>
        <fullName evidence="3">Glycerophosphodiester phosphodiesterase</fullName>
    </submittedName>
</protein>
<organism evidence="3 4">
    <name type="scientific">Nocardiopsis sediminis</name>
    <dbReference type="NCBI Taxonomy" id="1778267"/>
    <lineage>
        <taxon>Bacteria</taxon>
        <taxon>Bacillati</taxon>
        <taxon>Actinomycetota</taxon>
        <taxon>Actinomycetes</taxon>
        <taxon>Streptosporangiales</taxon>
        <taxon>Nocardiopsidaceae</taxon>
        <taxon>Nocardiopsis</taxon>
    </lineage>
</organism>
<dbReference type="RefSeq" id="WP_378530392.1">
    <property type="nucleotide sequence ID" value="NZ_JBHSBH010000004.1"/>
</dbReference>
<sequence length="343" mass="36180">MFQRLGIAAVAMTFVLLGTSEVAAVTRPADTTGAAGAADAVSTAAAPAAPGERAASRVLDVAHRGGSAYAPENTLAAIDAAHEHDATAVEIDVQRSKDGELVVVHDTTLARTTDVEEVFPDRSPYNVADFTLAEIQRLDAGSWFGAEFDGEPLPTLEQALDRLGEHRTGLFLEIKSPELYPGIEDDIAETLKAKPGWASENASGGQRLVIQSFDRASAERSQELLPSVPHGILGRVDEAQIETYAAWADMINPNHTGIDAAYVDRVHEAGMDVVAYTVNEPDDMRAAIGKGVDGIISDYPDVAREVIQEETGLPPGQSGARPFTSGAFADLAGIADAVALPRN</sequence>
<accession>A0ABV8FJV8</accession>
<dbReference type="Gene3D" id="3.20.20.190">
    <property type="entry name" value="Phosphatidylinositol (PI) phosphodiesterase"/>
    <property type="match status" value="1"/>
</dbReference>
<keyword evidence="1" id="KW-0732">Signal</keyword>
<dbReference type="PANTHER" id="PTHR46211:SF1">
    <property type="entry name" value="GLYCEROPHOSPHODIESTER PHOSPHODIESTERASE, CYTOPLASMIC"/>
    <property type="match status" value="1"/>
</dbReference>
<evidence type="ECO:0000259" key="2">
    <source>
        <dbReference type="PROSITE" id="PS51704"/>
    </source>
</evidence>
<proteinExistence type="predicted"/>
<gene>
    <name evidence="3" type="ORF">ACFOVU_05485</name>
</gene>
<reference evidence="4" key="1">
    <citation type="journal article" date="2019" name="Int. J. Syst. Evol. Microbiol.">
        <title>The Global Catalogue of Microorganisms (GCM) 10K type strain sequencing project: providing services to taxonomists for standard genome sequencing and annotation.</title>
        <authorList>
            <consortium name="The Broad Institute Genomics Platform"/>
            <consortium name="The Broad Institute Genome Sequencing Center for Infectious Disease"/>
            <person name="Wu L."/>
            <person name="Ma J."/>
        </authorList>
    </citation>
    <scope>NUCLEOTIDE SEQUENCE [LARGE SCALE GENOMIC DNA]</scope>
    <source>
        <strain evidence="4">TBRC 1826</strain>
    </source>
</reference>
<evidence type="ECO:0000256" key="1">
    <source>
        <dbReference type="SAM" id="SignalP"/>
    </source>
</evidence>
<feature type="domain" description="GP-PDE" evidence="2">
    <location>
        <begin position="58"/>
        <end position="307"/>
    </location>
</feature>
<dbReference type="EMBL" id="JBHSBH010000004">
    <property type="protein sequence ID" value="MFC3995353.1"/>
    <property type="molecule type" value="Genomic_DNA"/>
</dbReference>
<comment type="caution">
    <text evidence="3">The sequence shown here is derived from an EMBL/GenBank/DDBJ whole genome shotgun (WGS) entry which is preliminary data.</text>
</comment>
<dbReference type="Pfam" id="PF03009">
    <property type="entry name" value="GDPD"/>
    <property type="match status" value="1"/>
</dbReference>